<protein>
    <submittedName>
        <fullName evidence="3">Uncharacterized protein</fullName>
    </submittedName>
</protein>
<gene>
    <name evidence="3" type="ORF">A0H81_10736</name>
</gene>
<sequence length="173" mass="19689">MNVLGLGTPDVDRWIEAGEDNDGMVKREGRRVGFVGDDPDDDRIQDIDEAGANDDKPKDTRAELAMQVSPLRQGGTSSSSSGWAPVPSPLRNTSPQANSAQEFLQTMLRDGLYDFRRETRAEITGLHLDLLRMGRSWRREMREAMGEWGADIRALREENERLREENERLRRGY</sequence>
<reference evidence="3 4" key="1">
    <citation type="submission" date="2016-03" db="EMBL/GenBank/DDBJ databases">
        <title>Whole genome sequencing of Grifola frondosa 9006-11.</title>
        <authorList>
            <person name="Min B."/>
            <person name="Park H."/>
            <person name="Kim J.-G."/>
            <person name="Cho H."/>
            <person name="Oh Y.-L."/>
            <person name="Kong W.-S."/>
            <person name="Choi I.-G."/>
        </authorList>
    </citation>
    <scope>NUCLEOTIDE SEQUENCE [LARGE SCALE GENOMIC DNA]</scope>
    <source>
        <strain evidence="3 4">9006-11</strain>
    </source>
</reference>
<dbReference type="OrthoDB" id="1602884at2759"/>
<organism evidence="3 4">
    <name type="scientific">Grifola frondosa</name>
    <name type="common">Maitake</name>
    <name type="synonym">Polyporus frondosus</name>
    <dbReference type="NCBI Taxonomy" id="5627"/>
    <lineage>
        <taxon>Eukaryota</taxon>
        <taxon>Fungi</taxon>
        <taxon>Dikarya</taxon>
        <taxon>Basidiomycota</taxon>
        <taxon>Agaricomycotina</taxon>
        <taxon>Agaricomycetes</taxon>
        <taxon>Polyporales</taxon>
        <taxon>Grifolaceae</taxon>
        <taxon>Grifola</taxon>
    </lineage>
</organism>
<accession>A0A1C7LXB1</accession>
<feature type="region of interest" description="Disordered" evidence="2">
    <location>
        <begin position="17"/>
        <end position="98"/>
    </location>
</feature>
<comment type="caution">
    <text evidence="3">The sequence shown here is derived from an EMBL/GenBank/DDBJ whole genome shotgun (WGS) entry which is preliminary data.</text>
</comment>
<name>A0A1C7LXB1_GRIFR</name>
<dbReference type="Proteomes" id="UP000092993">
    <property type="component" value="Unassembled WGS sequence"/>
</dbReference>
<evidence type="ECO:0000313" key="4">
    <source>
        <dbReference type="Proteomes" id="UP000092993"/>
    </source>
</evidence>
<evidence type="ECO:0000256" key="2">
    <source>
        <dbReference type="SAM" id="MobiDB-lite"/>
    </source>
</evidence>
<keyword evidence="1" id="KW-0175">Coiled coil</keyword>
<feature type="compositionally biased region" description="Acidic residues" evidence="2">
    <location>
        <begin position="37"/>
        <end position="52"/>
    </location>
</feature>
<feature type="compositionally biased region" description="Basic and acidic residues" evidence="2">
    <location>
        <begin position="53"/>
        <end position="62"/>
    </location>
</feature>
<proteinExistence type="predicted"/>
<feature type="compositionally biased region" description="Low complexity" evidence="2">
    <location>
        <begin position="69"/>
        <end position="85"/>
    </location>
</feature>
<dbReference type="OMA" id="LYDFRRE"/>
<feature type="coiled-coil region" evidence="1">
    <location>
        <begin position="145"/>
        <end position="172"/>
    </location>
</feature>
<evidence type="ECO:0000313" key="3">
    <source>
        <dbReference type="EMBL" id="OBZ69333.1"/>
    </source>
</evidence>
<dbReference type="EMBL" id="LUGG01000018">
    <property type="protein sequence ID" value="OBZ69333.1"/>
    <property type="molecule type" value="Genomic_DNA"/>
</dbReference>
<keyword evidence="4" id="KW-1185">Reference proteome</keyword>
<dbReference type="AlphaFoldDB" id="A0A1C7LXB1"/>
<evidence type="ECO:0000256" key="1">
    <source>
        <dbReference type="SAM" id="Coils"/>
    </source>
</evidence>
<dbReference type="STRING" id="5627.A0A1C7LXB1"/>